<comment type="caution">
    <text evidence="2">The sequence shown here is derived from an EMBL/GenBank/DDBJ whole genome shotgun (WGS) entry which is preliminary data.</text>
</comment>
<dbReference type="RefSeq" id="WP_044346492.1">
    <property type="nucleotide sequence ID" value="NZ_AZAC01000002.1"/>
</dbReference>
<dbReference type="InterPro" id="IPR007044">
    <property type="entry name" value="Cyclodeamin/CycHdrlase"/>
</dbReference>
<dbReference type="Pfam" id="PF04961">
    <property type="entry name" value="FTCD_C"/>
    <property type="match status" value="1"/>
</dbReference>
<sequence>MSDRVYGKTVNEFIAEAMSSSPTPGGGNVSAVVATLGASMVCMVANLTIGKKAYVEFEDQAKEQVAKLSEIIERLKKLTNDDMEAFDQYMAVFRMPKSTDEEKKARAEAMQAAAKNATNVPLDICKTCAEIVKEAAKLAPYGNKMAISDVGVGAMVAETALRSAMLSVDINLPSIKDQDFVAQVKAERARLFVEAEENKLLALADVKKRMG</sequence>
<dbReference type="SUPFAM" id="SSF101262">
    <property type="entry name" value="Methenyltetrahydrofolate cyclohydrolase-like"/>
    <property type="match status" value="1"/>
</dbReference>
<dbReference type="GO" id="GO:0016787">
    <property type="term" value="F:hydrolase activity"/>
    <property type="evidence" value="ECO:0007669"/>
    <property type="project" value="UniProtKB-KW"/>
</dbReference>
<dbReference type="PATRIC" id="fig|1429043.3.peg.527"/>
<dbReference type="Proteomes" id="UP000032233">
    <property type="component" value="Unassembled WGS sequence"/>
</dbReference>
<dbReference type="InterPro" id="IPR036178">
    <property type="entry name" value="Formintransfe-cycloase-like_sf"/>
</dbReference>
<dbReference type="STRING" id="1429043.X474_02510"/>
<dbReference type="Gene3D" id="1.20.120.680">
    <property type="entry name" value="Formiminotetrahydrofolate cyclodeaminase monomer, up-and-down helical bundle"/>
    <property type="match status" value="1"/>
</dbReference>
<reference evidence="2 3" key="1">
    <citation type="submission" date="2013-11" db="EMBL/GenBank/DDBJ databases">
        <title>Metagenomic analysis of a methanogenic consortium involved in long chain n-alkane degradation.</title>
        <authorList>
            <person name="Davidova I.A."/>
            <person name="Callaghan A.V."/>
            <person name="Wawrik B."/>
            <person name="Pruitt S."/>
            <person name="Marks C."/>
            <person name="Duncan K.E."/>
            <person name="Suflita J.M."/>
        </authorList>
    </citation>
    <scope>NUCLEOTIDE SEQUENCE [LARGE SCALE GENOMIC DNA]</scope>
    <source>
        <strain evidence="2 3">SPR</strain>
    </source>
</reference>
<dbReference type="AlphaFoldDB" id="A0A0D2GLP1"/>
<dbReference type="InParanoid" id="A0A0D2GLP1"/>
<dbReference type="OrthoDB" id="7959174at2"/>
<dbReference type="EMBL" id="AZAC01000002">
    <property type="protein sequence ID" value="KIX15587.1"/>
    <property type="molecule type" value="Genomic_DNA"/>
</dbReference>
<accession>A0A0D2GLP1</accession>
<gene>
    <name evidence="2" type="ORF">X474_02510</name>
</gene>
<evidence type="ECO:0000313" key="2">
    <source>
        <dbReference type="EMBL" id="KIX15587.1"/>
    </source>
</evidence>
<keyword evidence="3" id="KW-1185">Reference proteome</keyword>
<organism evidence="2 3">
    <name type="scientific">Dethiosulfatarculus sandiegensis</name>
    <dbReference type="NCBI Taxonomy" id="1429043"/>
    <lineage>
        <taxon>Bacteria</taxon>
        <taxon>Pseudomonadati</taxon>
        <taxon>Thermodesulfobacteriota</taxon>
        <taxon>Desulfarculia</taxon>
        <taxon>Desulfarculales</taxon>
        <taxon>Desulfarculaceae</taxon>
        <taxon>Dethiosulfatarculus</taxon>
    </lineage>
</organism>
<keyword evidence="2" id="KW-0378">Hydrolase</keyword>
<feature type="domain" description="Cyclodeaminase/cyclohydrolase" evidence="1">
    <location>
        <begin position="9"/>
        <end position="188"/>
    </location>
</feature>
<name>A0A0D2GLP1_9BACT</name>
<proteinExistence type="predicted"/>
<protein>
    <submittedName>
        <fullName evidence="2">Methenyltetrahydrofolate cyclohydrolase</fullName>
    </submittedName>
</protein>
<evidence type="ECO:0000313" key="3">
    <source>
        <dbReference type="Proteomes" id="UP000032233"/>
    </source>
</evidence>
<evidence type="ECO:0000259" key="1">
    <source>
        <dbReference type="Pfam" id="PF04961"/>
    </source>
</evidence>